<comment type="caution">
    <text evidence="2">The sequence shown here is derived from an EMBL/GenBank/DDBJ whole genome shotgun (WGS) entry which is preliminary data.</text>
</comment>
<dbReference type="PANTHER" id="PTHR33802">
    <property type="entry name" value="SI:CH211-161H7.5-RELATED"/>
    <property type="match status" value="1"/>
</dbReference>
<keyword evidence="1" id="KW-1133">Transmembrane helix</keyword>
<feature type="transmembrane region" description="Helical" evidence="1">
    <location>
        <begin position="135"/>
        <end position="154"/>
    </location>
</feature>
<keyword evidence="1" id="KW-0812">Transmembrane</keyword>
<sequence length="217" mass="22417">MRTLVTPSGWAFAIWGLLFTGSAVFALWQALPGQRGNALLDRIAWPAAVALAAQGVWATYTQFANLTAISALIILTSLAGLLVVLRALVAAPGLSRGERWLVAPVFSALAAWLTAASIVNISATLKYYGVGGGASQPLVAAVMVVIGSAIAAVATARVRGAPLYGLVFCWALLAIYARGGQQFAAIGWAAIAGGAMVLGALGWQLAQSANRRHWFGA</sequence>
<feature type="transmembrane region" description="Helical" evidence="1">
    <location>
        <begin position="101"/>
        <end position="123"/>
    </location>
</feature>
<protein>
    <submittedName>
        <fullName evidence="2">Uncharacterized protein</fullName>
    </submittedName>
</protein>
<feature type="transmembrane region" description="Helical" evidence="1">
    <location>
        <begin position="183"/>
        <end position="203"/>
    </location>
</feature>
<evidence type="ECO:0000313" key="2">
    <source>
        <dbReference type="EMBL" id="MDC8754354.1"/>
    </source>
</evidence>
<feature type="transmembrane region" description="Helical" evidence="1">
    <location>
        <begin position="66"/>
        <end position="89"/>
    </location>
</feature>
<keyword evidence="3" id="KW-1185">Reference proteome</keyword>
<accession>A0ABT5JP17</accession>
<name>A0ABT5JP17_9SPHN</name>
<feature type="transmembrane region" description="Helical" evidence="1">
    <location>
        <begin position="12"/>
        <end position="31"/>
    </location>
</feature>
<keyword evidence="1" id="KW-0472">Membrane</keyword>
<reference evidence="2 3" key="1">
    <citation type="submission" date="2022-10" db="EMBL/GenBank/DDBJ databases">
        <title>Erythrobacter sp. sf7 Genome sequencing.</title>
        <authorList>
            <person name="Park S."/>
        </authorList>
    </citation>
    <scope>NUCLEOTIDE SEQUENCE [LARGE SCALE GENOMIC DNA]</scope>
    <source>
        <strain evidence="3">sf7</strain>
    </source>
</reference>
<dbReference type="PANTHER" id="PTHR33802:SF1">
    <property type="entry name" value="XK-RELATED PROTEIN"/>
    <property type="match status" value="1"/>
</dbReference>
<proteinExistence type="predicted"/>
<dbReference type="RefSeq" id="WP_273677264.1">
    <property type="nucleotide sequence ID" value="NZ_JAQQXQ010000004.1"/>
</dbReference>
<dbReference type="Proteomes" id="UP001216558">
    <property type="component" value="Unassembled WGS sequence"/>
</dbReference>
<evidence type="ECO:0000256" key="1">
    <source>
        <dbReference type="SAM" id="Phobius"/>
    </source>
</evidence>
<dbReference type="EMBL" id="JAQQXQ010000004">
    <property type="protein sequence ID" value="MDC8754354.1"/>
    <property type="molecule type" value="Genomic_DNA"/>
</dbReference>
<feature type="transmembrane region" description="Helical" evidence="1">
    <location>
        <begin position="161"/>
        <end position="177"/>
    </location>
</feature>
<gene>
    <name evidence="2" type="ORF">OIK40_06810</name>
</gene>
<organism evidence="2 3">
    <name type="scientific">Erythrobacter fulvus</name>
    <dbReference type="NCBI Taxonomy" id="2987523"/>
    <lineage>
        <taxon>Bacteria</taxon>
        <taxon>Pseudomonadati</taxon>
        <taxon>Pseudomonadota</taxon>
        <taxon>Alphaproteobacteria</taxon>
        <taxon>Sphingomonadales</taxon>
        <taxon>Erythrobacteraceae</taxon>
        <taxon>Erythrobacter/Porphyrobacter group</taxon>
        <taxon>Erythrobacter</taxon>
    </lineage>
</organism>
<evidence type="ECO:0000313" key="3">
    <source>
        <dbReference type="Proteomes" id="UP001216558"/>
    </source>
</evidence>